<accession>A0A1X6PKM5</accession>
<dbReference type="OrthoDB" id="2015551at2759"/>
<feature type="region of interest" description="Disordered" evidence="1">
    <location>
        <begin position="1"/>
        <end position="27"/>
    </location>
</feature>
<organism evidence="3 4">
    <name type="scientific">Porphyra umbilicalis</name>
    <name type="common">Purple laver</name>
    <name type="synonym">Red alga</name>
    <dbReference type="NCBI Taxonomy" id="2786"/>
    <lineage>
        <taxon>Eukaryota</taxon>
        <taxon>Rhodophyta</taxon>
        <taxon>Bangiophyceae</taxon>
        <taxon>Bangiales</taxon>
        <taxon>Bangiaceae</taxon>
        <taxon>Porphyra</taxon>
    </lineage>
</organism>
<protein>
    <recommendedName>
        <fullName evidence="2">Superoxide dismutase copper/zinc binding domain-containing protein</fullName>
    </recommendedName>
</protein>
<reference evidence="3 4" key="1">
    <citation type="submission" date="2017-03" db="EMBL/GenBank/DDBJ databases">
        <title>WGS assembly of Porphyra umbilicalis.</title>
        <authorList>
            <person name="Brawley S.H."/>
            <person name="Blouin N.A."/>
            <person name="Ficko-Blean E."/>
            <person name="Wheeler G.L."/>
            <person name="Lohr M."/>
            <person name="Goodson H.V."/>
            <person name="Jenkins J.W."/>
            <person name="Blaby-Haas C.E."/>
            <person name="Helliwell K.E."/>
            <person name="Chan C."/>
            <person name="Marriage T."/>
            <person name="Bhattacharya D."/>
            <person name="Klein A.S."/>
            <person name="Badis Y."/>
            <person name="Brodie J."/>
            <person name="Cao Y."/>
            <person name="Collen J."/>
            <person name="Dittami S.M."/>
            <person name="Gachon C.M."/>
            <person name="Green B.R."/>
            <person name="Karpowicz S."/>
            <person name="Kim J.W."/>
            <person name="Kudahl U."/>
            <person name="Lin S."/>
            <person name="Michel G."/>
            <person name="Mittag M."/>
            <person name="Olson B.J."/>
            <person name="Pangilinan J."/>
            <person name="Peng Y."/>
            <person name="Qiu H."/>
            <person name="Shu S."/>
            <person name="Singer J.T."/>
            <person name="Smith A.G."/>
            <person name="Sprecher B.N."/>
            <person name="Wagner V."/>
            <person name="Wang W."/>
            <person name="Wang Z.-Y."/>
            <person name="Yan J."/>
            <person name="Yarish C."/>
            <person name="Zoeuner-Riek S."/>
            <person name="Zhuang Y."/>
            <person name="Zou Y."/>
            <person name="Lindquist E.A."/>
            <person name="Grimwood J."/>
            <person name="Barry K."/>
            <person name="Rokhsar D.S."/>
            <person name="Schmutz J."/>
            <person name="Stiller J.W."/>
            <person name="Grossman A.R."/>
            <person name="Prochnik S.E."/>
        </authorList>
    </citation>
    <scope>NUCLEOTIDE SEQUENCE [LARGE SCALE GENOMIC DNA]</scope>
    <source>
        <strain evidence="3">4086291</strain>
    </source>
</reference>
<gene>
    <name evidence="3" type="ORF">BU14_0022s0075</name>
</gene>
<feature type="compositionally biased region" description="Gly residues" evidence="1">
    <location>
        <begin position="231"/>
        <end position="250"/>
    </location>
</feature>
<sequence>MGCRGGGGGGRRHRRHRRRRPPPAAAAAVQTAEWGPRLAATLDRARCLGLPPLAATLVGTATHEAVRGTVHLTPSWMAPDDTVAACVTRVAANVTGLPPGTAHGFHIHTYGDATTRDGKSAGGHYDRDPSMTHGLPLAAAEAVAAVAAGHKPVRHEGDMGNVRAAADGGVFFSRLYELVVLEHVVGRSIILHQAPDDGGQPTGNAGARVAQGVIGYKLVPKAKVAPPPTAGGAGEGAKGGAAGGGGGGRGAPLKGEGHSPTEGGAMHEA</sequence>
<dbReference type="InterPro" id="IPR024134">
    <property type="entry name" value="SOD_Cu/Zn_/chaperone"/>
</dbReference>
<feature type="compositionally biased region" description="Basic and acidic residues" evidence="1">
    <location>
        <begin position="255"/>
        <end position="269"/>
    </location>
</feature>
<dbReference type="InterPro" id="IPR001424">
    <property type="entry name" value="SOD_Cu_Zn_dom"/>
</dbReference>
<evidence type="ECO:0000313" key="3">
    <source>
        <dbReference type="EMBL" id="OSX81355.1"/>
    </source>
</evidence>
<dbReference type="InterPro" id="IPR036423">
    <property type="entry name" value="SOD-like_Cu/Zn_dom_sf"/>
</dbReference>
<feature type="compositionally biased region" description="Basic residues" evidence="1">
    <location>
        <begin position="10"/>
        <end position="21"/>
    </location>
</feature>
<dbReference type="PANTHER" id="PTHR10003">
    <property type="entry name" value="SUPEROXIDE DISMUTASE CU-ZN -RELATED"/>
    <property type="match status" value="1"/>
</dbReference>
<proteinExistence type="predicted"/>
<name>A0A1X6PKM5_PORUM</name>
<keyword evidence="4" id="KW-1185">Reference proteome</keyword>
<evidence type="ECO:0000313" key="4">
    <source>
        <dbReference type="Proteomes" id="UP000218209"/>
    </source>
</evidence>
<evidence type="ECO:0000256" key="1">
    <source>
        <dbReference type="SAM" id="MobiDB-lite"/>
    </source>
</evidence>
<dbReference type="InterPro" id="IPR018152">
    <property type="entry name" value="SOD_Cu/Zn_BS"/>
</dbReference>
<dbReference type="GO" id="GO:0005507">
    <property type="term" value="F:copper ion binding"/>
    <property type="evidence" value="ECO:0007669"/>
    <property type="project" value="InterPro"/>
</dbReference>
<dbReference type="Proteomes" id="UP000218209">
    <property type="component" value="Unassembled WGS sequence"/>
</dbReference>
<dbReference type="GO" id="GO:0006801">
    <property type="term" value="P:superoxide metabolic process"/>
    <property type="evidence" value="ECO:0007669"/>
    <property type="project" value="InterPro"/>
</dbReference>
<dbReference type="PROSITE" id="PS00087">
    <property type="entry name" value="SOD_CU_ZN_1"/>
    <property type="match status" value="1"/>
</dbReference>
<dbReference type="Gene3D" id="2.60.40.200">
    <property type="entry name" value="Superoxide dismutase, copper/zinc binding domain"/>
    <property type="match status" value="1"/>
</dbReference>
<evidence type="ECO:0000259" key="2">
    <source>
        <dbReference type="Pfam" id="PF00080"/>
    </source>
</evidence>
<dbReference type="EMBL" id="KV918763">
    <property type="protein sequence ID" value="OSX81355.1"/>
    <property type="molecule type" value="Genomic_DNA"/>
</dbReference>
<feature type="domain" description="Superoxide dismutase copper/zinc binding" evidence="2">
    <location>
        <begin position="67"/>
        <end position="214"/>
    </location>
</feature>
<dbReference type="Pfam" id="PF00080">
    <property type="entry name" value="Sod_Cu"/>
    <property type="match status" value="1"/>
</dbReference>
<feature type="region of interest" description="Disordered" evidence="1">
    <location>
        <begin position="225"/>
        <end position="269"/>
    </location>
</feature>
<dbReference type="SUPFAM" id="SSF49329">
    <property type="entry name" value="Cu,Zn superoxide dismutase-like"/>
    <property type="match status" value="1"/>
</dbReference>
<dbReference type="AlphaFoldDB" id="A0A1X6PKM5"/>